<dbReference type="EMBL" id="SZPU01000022">
    <property type="protein sequence ID" value="TKI70145.1"/>
    <property type="molecule type" value="Genomic_DNA"/>
</dbReference>
<keyword evidence="3" id="KW-1185">Reference proteome</keyword>
<evidence type="ECO:0000313" key="3">
    <source>
        <dbReference type="Proteomes" id="UP000308744"/>
    </source>
</evidence>
<proteinExistence type="predicted"/>
<evidence type="ECO:0000259" key="1">
    <source>
        <dbReference type="Pfam" id="PF12728"/>
    </source>
</evidence>
<evidence type="ECO:0000313" key="2">
    <source>
        <dbReference type="EMBL" id="TKI70145.1"/>
    </source>
</evidence>
<gene>
    <name evidence="2" type="ORF">FC756_08560</name>
</gene>
<comment type="caution">
    <text evidence="2">The sequence shown here is derived from an EMBL/GenBank/DDBJ whole genome shotgun (WGS) entry which is preliminary data.</text>
</comment>
<organism evidence="2 3">
    <name type="scientific">Lysinibacillus mangiferihumi</name>
    <dbReference type="NCBI Taxonomy" id="1130819"/>
    <lineage>
        <taxon>Bacteria</taxon>
        <taxon>Bacillati</taxon>
        <taxon>Bacillota</taxon>
        <taxon>Bacilli</taxon>
        <taxon>Bacillales</taxon>
        <taxon>Bacillaceae</taxon>
        <taxon>Lysinibacillus</taxon>
    </lineage>
</organism>
<dbReference type="AlphaFoldDB" id="A0A4U2Z897"/>
<protein>
    <submittedName>
        <fullName evidence="2">Helix-turn-helix domain-containing protein</fullName>
    </submittedName>
</protein>
<reference evidence="2 3" key="1">
    <citation type="submission" date="2019-04" db="EMBL/GenBank/DDBJ databases">
        <title>Lysinibacillus genome sequencing.</title>
        <authorList>
            <person name="Dunlap C."/>
        </authorList>
    </citation>
    <scope>NUCLEOTIDE SEQUENCE [LARGE SCALE GENOMIC DNA]</scope>
    <source>
        <strain evidence="2 3">CCTCC AB 2010389</strain>
    </source>
</reference>
<dbReference type="InterPro" id="IPR041657">
    <property type="entry name" value="HTH_17"/>
</dbReference>
<dbReference type="RefSeq" id="WP_107893829.1">
    <property type="nucleotide sequence ID" value="NZ_PYWM01000001.1"/>
</dbReference>
<dbReference type="Proteomes" id="UP000308744">
    <property type="component" value="Unassembled WGS sequence"/>
</dbReference>
<accession>A0A4U2Z897</accession>
<sequence length="77" mass="8453">MELLTIKEVAGQLKTNPNTVYTLIKAGLIRPLKLGRLKVSEAELVSFINRNVGMDITDPFNPKEIDIATEAVEGAEN</sequence>
<feature type="domain" description="Helix-turn-helix" evidence="1">
    <location>
        <begin position="3"/>
        <end position="51"/>
    </location>
</feature>
<dbReference type="Pfam" id="PF12728">
    <property type="entry name" value="HTH_17"/>
    <property type="match status" value="1"/>
</dbReference>
<name>A0A4U2Z897_9BACI</name>